<dbReference type="InterPro" id="IPR001534">
    <property type="entry name" value="Transthyretin-like"/>
</dbReference>
<keyword evidence="6" id="KW-1185">Reference proteome</keyword>
<feature type="signal peptide" evidence="5">
    <location>
        <begin position="1"/>
        <end position="16"/>
    </location>
</feature>
<dbReference type="AlphaFoldDB" id="A0A915C5D9"/>
<sequence length="139" mass="15435">MFVLLGMLSLAAVTSSLHIGWMQSTAVKGVLMCNNESAANVKLKLYDDDIGIDDLMVQGRTDAYGHFALEGHTAKFTAIGPKLNIYHTCEHKKACSRKVTFRVPKAYVSKGKIPKKVYDMGVIQLALKYKGESVDCWHR</sequence>
<evidence type="ECO:0000256" key="1">
    <source>
        <dbReference type="ARBA" id="ARBA00004613"/>
    </source>
</evidence>
<dbReference type="PANTHER" id="PTHR21700">
    <property type="entry name" value="TRANSTHYRETIN-LIKE FAMILY PROTEIN-RELATED"/>
    <property type="match status" value="1"/>
</dbReference>
<dbReference type="Proteomes" id="UP000887569">
    <property type="component" value="Unplaced"/>
</dbReference>
<organism evidence="6 7">
    <name type="scientific">Parascaris univalens</name>
    <name type="common">Nematode worm</name>
    <dbReference type="NCBI Taxonomy" id="6257"/>
    <lineage>
        <taxon>Eukaryota</taxon>
        <taxon>Metazoa</taxon>
        <taxon>Ecdysozoa</taxon>
        <taxon>Nematoda</taxon>
        <taxon>Chromadorea</taxon>
        <taxon>Rhabditida</taxon>
        <taxon>Spirurina</taxon>
        <taxon>Ascaridomorpha</taxon>
        <taxon>Ascaridoidea</taxon>
        <taxon>Ascarididae</taxon>
        <taxon>Parascaris</taxon>
    </lineage>
</organism>
<evidence type="ECO:0000256" key="3">
    <source>
        <dbReference type="ARBA" id="ARBA00022525"/>
    </source>
</evidence>
<feature type="chain" id="PRO_5037701801" evidence="5">
    <location>
        <begin position="17"/>
        <end position="139"/>
    </location>
</feature>
<dbReference type="PANTHER" id="PTHR21700:SF3">
    <property type="entry name" value="TRANSTHYRETIN-LIKE PROTEIN 5"/>
    <property type="match status" value="1"/>
</dbReference>
<comment type="similarity">
    <text evidence="2">Belongs to the nematode transthyretin-like family.</text>
</comment>
<dbReference type="GO" id="GO:0009986">
    <property type="term" value="C:cell surface"/>
    <property type="evidence" value="ECO:0007669"/>
    <property type="project" value="InterPro"/>
</dbReference>
<accession>A0A915C5D9</accession>
<keyword evidence="3" id="KW-0964">Secreted</keyword>
<evidence type="ECO:0000313" key="6">
    <source>
        <dbReference type="Proteomes" id="UP000887569"/>
    </source>
</evidence>
<evidence type="ECO:0000313" key="7">
    <source>
        <dbReference type="WBParaSite" id="PgR085_g033_t04"/>
    </source>
</evidence>
<evidence type="ECO:0000256" key="2">
    <source>
        <dbReference type="ARBA" id="ARBA00010112"/>
    </source>
</evidence>
<proteinExistence type="inferred from homology"/>
<keyword evidence="4 5" id="KW-0732">Signal</keyword>
<name>A0A915C5D9_PARUN</name>
<dbReference type="Pfam" id="PF01060">
    <property type="entry name" value="TTR-52"/>
    <property type="match status" value="1"/>
</dbReference>
<dbReference type="InterPro" id="IPR038479">
    <property type="entry name" value="Transthyretin-like_sf"/>
</dbReference>
<reference evidence="7" key="1">
    <citation type="submission" date="2022-11" db="UniProtKB">
        <authorList>
            <consortium name="WormBaseParasite"/>
        </authorList>
    </citation>
    <scope>IDENTIFICATION</scope>
</reference>
<evidence type="ECO:0000256" key="4">
    <source>
        <dbReference type="ARBA" id="ARBA00022729"/>
    </source>
</evidence>
<dbReference type="Gene3D" id="2.60.40.3330">
    <property type="match status" value="1"/>
</dbReference>
<evidence type="ECO:0000256" key="5">
    <source>
        <dbReference type="SAM" id="SignalP"/>
    </source>
</evidence>
<protein>
    <submittedName>
        <fullName evidence="7">Transthyretin-like family protein</fullName>
    </submittedName>
</protein>
<dbReference type="GO" id="GO:0005576">
    <property type="term" value="C:extracellular region"/>
    <property type="evidence" value="ECO:0007669"/>
    <property type="project" value="UniProtKB-SubCell"/>
</dbReference>
<dbReference type="WBParaSite" id="PgR085_g033_t04">
    <property type="protein sequence ID" value="PgR085_g033_t04"/>
    <property type="gene ID" value="PgR085_g033"/>
</dbReference>
<comment type="subcellular location">
    <subcellularLocation>
        <location evidence="1">Secreted</location>
    </subcellularLocation>
</comment>